<dbReference type="Pfam" id="PF00481">
    <property type="entry name" value="PP2C"/>
    <property type="match status" value="2"/>
</dbReference>
<dbReference type="InterPro" id="IPR015655">
    <property type="entry name" value="PP2C"/>
</dbReference>
<feature type="domain" description="PPM-type phosphatase" evidence="3">
    <location>
        <begin position="376"/>
        <end position="762"/>
    </location>
</feature>
<dbReference type="Gene3D" id="3.60.40.10">
    <property type="entry name" value="PPM-type phosphatase domain"/>
    <property type="match status" value="2"/>
</dbReference>
<evidence type="ECO:0000256" key="1">
    <source>
        <dbReference type="PROSITE-ProRule" id="PRU00023"/>
    </source>
</evidence>
<protein>
    <recommendedName>
        <fullName evidence="3">PPM-type phosphatase domain-containing protein</fullName>
    </recommendedName>
</protein>
<feature type="region of interest" description="Disordered" evidence="2">
    <location>
        <begin position="103"/>
        <end position="126"/>
    </location>
</feature>
<dbReference type="PROSITE" id="PS51746">
    <property type="entry name" value="PPM_2"/>
    <property type="match status" value="1"/>
</dbReference>
<organism evidence="4">
    <name type="scientific">Pseudo-nitzschia australis</name>
    <dbReference type="NCBI Taxonomy" id="44445"/>
    <lineage>
        <taxon>Eukaryota</taxon>
        <taxon>Sar</taxon>
        <taxon>Stramenopiles</taxon>
        <taxon>Ochrophyta</taxon>
        <taxon>Bacillariophyta</taxon>
        <taxon>Bacillariophyceae</taxon>
        <taxon>Bacillariophycidae</taxon>
        <taxon>Bacillariales</taxon>
        <taxon>Bacillariaceae</taxon>
        <taxon>Pseudo-nitzschia</taxon>
    </lineage>
</organism>
<dbReference type="SUPFAM" id="SSF81606">
    <property type="entry name" value="PP2C-like"/>
    <property type="match status" value="1"/>
</dbReference>
<evidence type="ECO:0000259" key="3">
    <source>
        <dbReference type="PROSITE" id="PS51746"/>
    </source>
</evidence>
<feature type="compositionally biased region" description="Low complexity" evidence="2">
    <location>
        <begin position="103"/>
        <end position="121"/>
    </location>
</feature>
<reference evidence="4" key="1">
    <citation type="submission" date="2021-01" db="EMBL/GenBank/DDBJ databases">
        <authorList>
            <person name="Corre E."/>
            <person name="Pelletier E."/>
            <person name="Niang G."/>
            <person name="Scheremetjew M."/>
            <person name="Finn R."/>
            <person name="Kale V."/>
            <person name="Holt S."/>
            <person name="Cochrane G."/>
            <person name="Meng A."/>
            <person name="Brown T."/>
            <person name="Cohen L."/>
        </authorList>
    </citation>
    <scope>NUCLEOTIDE SEQUENCE</scope>
    <source>
        <strain evidence="4">10249 10 AB</strain>
    </source>
</reference>
<proteinExistence type="predicted"/>
<evidence type="ECO:0000256" key="2">
    <source>
        <dbReference type="SAM" id="MobiDB-lite"/>
    </source>
</evidence>
<accession>A0A7S4AHP3</accession>
<dbReference type="PANTHER" id="PTHR47992">
    <property type="entry name" value="PROTEIN PHOSPHATASE"/>
    <property type="match status" value="1"/>
</dbReference>
<dbReference type="InterPro" id="IPR036457">
    <property type="entry name" value="PPM-type-like_dom_sf"/>
</dbReference>
<dbReference type="InterPro" id="IPR002110">
    <property type="entry name" value="Ankyrin_rpt"/>
</dbReference>
<feature type="compositionally biased region" description="Low complexity" evidence="2">
    <location>
        <begin position="558"/>
        <end position="570"/>
    </location>
</feature>
<name>A0A7S4AHP3_9STRA</name>
<dbReference type="Pfam" id="PF00023">
    <property type="entry name" value="Ank"/>
    <property type="match status" value="1"/>
</dbReference>
<feature type="repeat" description="ANK" evidence="1">
    <location>
        <begin position="248"/>
        <end position="269"/>
    </location>
</feature>
<dbReference type="PROSITE" id="PS50297">
    <property type="entry name" value="ANK_REP_REGION"/>
    <property type="match status" value="1"/>
</dbReference>
<dbReference type="InterPro" id="IPR001932">
    <property type="entry name" value="PPM-type_phosphatase-like_dom"/>
</dbReference>
<dbReference type="EMBL" id="HBIX01010942">
    <property type="protein sequence ID" value="CAE0715494.1"/>
    <property type="molecule type" value="Transcribed_RNA"/>
</dbReference>
<dbReference type="SUPFAM" id="SSF48403">
    <property type="entry name" value="Ankyrin repeat"/>
    <property type="match status" value="1"/>
</dbReference>
<dbReference type="PROSITE" id="PS50088">
    <property type="entry name" value="ANK_REPEAT"/>
    <property type="match status" value="1"/>
</dbReference>
<dbReference type="SMART" id="SM00248">
    <property type="entry name" value="ANK"/>
    <property type="match status" value="2"/>
</dbReference>
<feature type="region of interest" description="Disordered" evidence="2">
    <location>
        <begin position="506"/>
        <end position="578"/>
    </location>
</feature>
<dbReference type="AlphaFoldDB" id="A0A7S4AHP3"/>
<feature type="compositionally biased region" description="Low complexity" evidence="2">
    <location>
        <begin position="279"/>
        <end position="291"/>
    </location>
</feature>
<feature type="compositionally biased region" description="Basic and acidic residues" evidence="2">
    <location>
        <begin position="507"/>
        <end position="517"/>
    </location>
</feature>
<feature type="region of interest" description="Disordered" evidence="2">
    <location>
        <begin position="42"/>
        <end position="71"/>
    </location>
</feature>
<dbReference type="SMART" id="SM00332">
    <property type="entry name" value="PP2Cc"/>
    <property type="match status" value="1"/>
</dbReference>
<sequence>MLARWFDRSGIGQAMAPDPDARQVSENDEPRSQIWQILAPDERFAPTPTPPDGAFASRFGGVRDQSNHPYKNGGGDKKVQCVHCHNWTPVNCDATIETIVPASPAAPQTPKTPTNTNTNSNNDDDDLNARVLSACRHTSMFMKSPKFERQINDKFLRLCSSTQPLKARFIKKMRSMVTGNSFKDAYLLRVRATNMGVSAPDGYTSLQCAAYANNVAVAGLVLDLANEYASATGDTTTYADLHLDRELYGMTALHIAGERGNVEMIQFLLPLYEFPTSANPNDNNNNDNDNNSDGPSSLAYSSKPPPAANAATILSELVDLGGQTAFGRAMTSPNPKAKKNQRTLEKNLFSRNDLSIFGLVKSNEERMGSIAALGLHYGTADMPGLRGYMEDAMSVETWRQHTQQMALFAVCDGHGDNGRVSKFVASGVAGVLRQCMETHRERTMVPSTEYWNAVWHGVCLQLDRNLKEAFITEGGSTAVFALVTEQEIIVANVGDSRCILASKAKVKANENHQRRNDGDDDNNNNNNNNNGIESSNAAAQGEDASTVEAAPSNDGDKNNNNTNDSGNESEQPSDAPALVDESPVAAEVEEGTTTTATDEAAIAIAIALSEDHKPNLPDEATRIEKAGFAVGTIKIIEDDGTETFIHKVVKSEKDELAVSRAFGDFDYKCNDTLGVAEQAVVPIADVRVHTRNPETDVCLVLACDGIWDVMENQEVVDFVQNQVAIKSDTSPDSLLPDVADVLLHECLGRESRDNMSAILVSLRPINNNNTNIDNNAAASSSTLMPPKALDFGSAK</sequence>
<dbReference type="InterPro" id="IPR036770">
    <property type="entry name" value="Ankyrin_rpt-contain_sf"/>
</dbReference>
<feature type="region of interest" description="Disordered" evidence="2">
    <location>
        <begin position="278"/>
        <end position="306"/>
    </location>
</feature>
<dbReference type="GO" id="GO:0004722">
    <property type="term" value="F:protein serine/threonine phosphatase activity"/>
    <property type="evidence" value="ECO:0007669"/>
    <property type="project" value="InterPro"/>
</dbReference>
<keyword evidence="1" id="KW-0040">ANK repeat</keyword>
<dbReference type="Gene3D" id="1.25.40.20">
    <property type="entry name" value="Ankyrin repeat-containing domain"/>
    <property type="match status" value="1"/>
</dbReference>
<feature type="region of interest" description="Disordered" evidence="2">
    <location>
        <begin position="1"/>
        <end position="30"/>
    </location>
</feature>
<feature type="compositionally biased region" description="Basic and acidic residues" evidence="2">
    <location>
        <begin position="19"/>
        <end position="30"/>
    </location>
</feature>
<dbReference type="CDD" id="cd00143">
    <property type="entry name" value="PP2Cc"/>
    <property type="match status" value="1"/>
</dbReference>
<evidence type="ECO:0000313" key="4">
    <source>
        <dbReference type="EMBL" id="CAE0715494.1"/>
    </source>
</evidence>
<gene>
    <name evidence="4" type="ORF">PAUS00366_LOCUS8246</name>
</gene>